<dbReference type="STRING" id="1261.HMPREF3195_01334"/>
<evidence type="ECO:0000313" key="8">
    <source>
        <dbReference type="EMBL" id="KXI11625.1"/>
    </source>
</evidence>
<gene>
    <name evidence="5" type="primary">rimM</name>
    <name evidence="8" type="ORF">HMPREF3195_01334</name>
</gene>
<dbReference type="PANTHER" id="PTHR33692:SF1">
    <property type="entry name" value="RIBOSOME MATURATION FACTOR RIMM"/>
    <property type="match status" value="1"/>
</dbReference>
<dbReference type="Pfam" id="PF24986">
    <property type="entry name" value="PRC_RimM"/>
    <property type="match status" value="1"/>
</dbReference>
<dbReference type="GO" id="GO:0043022">
    <property type="term" value="F:ribosome binding"/>
    <property type="evidence" value="ECO:0007669"/>
    <property type="project" value="InterPro"/>
</dbReference>
<dbReference type="HAMAP" id="MF_00014">
    <property type="entry name" value="Ribosome_mat_RimM"/>
    <property type="match status" value="1"/>
</dbReference>
<evidence type="ECO:0000256" key="1">
    <source>
        <dbReference type="ARBA" id="ARBA00022490"/>
    </source>
</evidence>
<comment type="subcellular location">
    <subcellularLocation>
        <location evidence="5">Cytoplasm</location>
    </subcellularLocation>
</comment>
<keyword evidence="4 5" id="KW-0143">Chaperone</keyword>
<dbReference type="RefSeq" id="WP_061101894.1">
    <property type="nucleotide sequence ID" value="NZ_JADMXM010000014.1"/>
</dbReference>
<dbReference type="Gene3D" id="2.40.30.60">
    <property type="entry name" value="RimM"/>
    <property type="match status" value="1"/>
</dbReference>
<dbReference type="Gene3D" id="2.30.30.240">
    <property type="entry name" value="PRC-barrel domain"/>
    <property type="match status" value="1"/>
</dbReference>
<accession>A0A135YQD2</accession>
<keyword evidence="3 5" id="KW-0698">rRNA processing</keyword>
<keyword evidence="2 5" id="KW-0690">Ribosome biogenesis</keyword>
<dbReference type="AlphaFoldDB" id="A0A135YQD2"/>
<dbReference type="InterPro" id="IPR011033">
    <property type="entry name" value="PRC_barrel-like_sf"/>
</dbReference>
<keyword evidence="1 5" id="KW-0963">Cytoplasm</keyword>
<dbReference type="PATRIC" id="fig|1261.5.peg.1338"/>
<reference evidence="8 9" key="1">
    <citation type="submission" date="2016-02" db="EMBL/GenBank/DDBJ databases">
        <authorList>
            <person name="Wen L."/>
            <person name="He K."/>
            <person name="Yang H."/>
        </authorList>
    </citation>
    <scope>NUCLEOTIDE SEQUENCE [LARGE SCALE GENOMIC DNA]</scope>
    <source>
        <strain evidence="8 9">MJR8628A</strain>
    </source>
</reference>
<dbReference type="NCBIfam" id="TIGR02273">
    <property type="entry name" value="16S_RimM"/>
    <property type="match status" value="1"/>
</dbReference>
<dbReference type="SUPFAM" id="SSF50447">
    <property type="entry name" value="Translation proteins"/>
    <property type="match status" value="1"/>
</dbReference>
<comment type="function">
    <text evidence="5">An accessory protein needed during the final step in the assembly of 30S ribosomal subunit, possibly for assembly of the head region. Essential for efficient processing of 16S rRNA. May be needed both before and after RbfA during the maturation of 16S rRNA. It has affinity for free ribosomal 30S subunits but not for 70S ribosomes.</text>
</comment>
<comment type="domain">
    <text evidence="5">The PRC barrel domain binds ribosomal protein uS19.</text>
</comment>
<evidence type="ECO:0000256" key="4">
    <source>
        <dbReference type="ARBA" id="ARBA00023186"/>
    </source>
</evidence>
<evidence type="ECO:0000256" key="5">
    <source>
        <dbReference type="HAMAP-Rule" id="MF_00014"/>
    </source>
</evidence>
<dbReference type="GO" id="GO:0006364">
    <property type="term" value="P:rRNA processing"/>
    <property type="evidence" value="ECO:0007669"/>
    <property type="project" value="UniProtKB-UniRule"/>
</dbReference>
<protein>
    <recommendedName>
        <fullName evidence="5">Ribosome maturation factor RimM</fullName>
    </recommendedName>
</protein>
<comment type="subunit">
    <text evidence="5">Binds ribosomal protein uS19.</text>
</comment>
<dbReference type="InterPro" id="IPR036976">
    <property type="entry name" value="RimM_N_sf"/>
</dbReference>
<feature type="domain" description="RimM N-terminal" evidence="6">
    <location>
        <begin position="10"/>
        <end position="90"/>
    </location>
</feature>
<dbReference type="InterPro" id="IPR011961">
    <property type="entry name" value="RimM"/>
</dbReference>
<dbReference type="GO" id="GO:0005737">
    <property type="term" value="C:cytoplasm"/>
    <property type="evidence" value="ECO:0007669"/>
    <property type="project" value="UniProtKB-SubCell"/>
</dbReference>
<dbReference type="SUPFAM" id="SSF50346">
    <property type="entry name" value="PRC-barrel domain"/>
    <property type="match status" value="1"/>
</dbReference>
<dbReference type="EMBL" id="LSQZ01000068">
    <property type="protein sequence ID" value="KXI11625.1"/>
    <property type="molecule type" value="Genomic_DNA"/>
</dbReference>
<dbReference type="GO" id="GO:0005840">
    <property type="term" value="C:ribosome"/>
    <property type="evidence" value="ECO:0007669"/>
    <property type="project" value="InterPro"/>
</dbReference>
<evidence type="ECO:0000313" key="9">
    <source>
        <dbReference type="Proteomes" id="UP000070326"/>
    </source>
</evidence>
<comment type="caution">
    <text evidence="8">The sequence shown here is derived from an EMBL/GenBank/DDBJ whole genome shotgun (WGS) entry which is preliminary data.</text>
</comment>
<dbReference type="InterPro" id="IPR002676">
    <property type="entry name" value="RimM_N"/>
</dbReference>
<evidence type="ECO:0000259" key="7">
    <source>
        <dbReference type="Pfam" id="PF24986"/>
    </source>
</evidence>
<sequence>MSKDIEYFRIGKFVTTRGLKGDLKVYSYTDNIDRFKELDYFYIGKDRTKKYQVEKTSKISSDMVVIKIKSYDTIESVQAFIQKDLYVDRSNTYELDDDEMLIVDMIGMKVETVDGEYIGELKEVLQYSANDVYIVKGSDKEFLIPATYEIVPKIDKEARIIKVKPIPGLLD</sequence>
<dbReference type="eggNOG" id="COG0806">
    <property type="taxonomic scope" value="Bacteria"/>
</dbReference>
<proteinExistence type="inferred from homology"/>
<evidence type="ECO:0000256" key="2">
    <source>
        <dbReference type="ARBA" id="ARBA00022517"/>
    </source>
</evidence>
<comment type="similarity">
    <text evidence="5">Belongs to the RimM family.</text>
</comment>
<feature type="domain" description="Ribosome maturation factor RimM PRC barrel" evidence="7">
    <location>
        <begin position="103"/>
        <end position="167"/>
    </location>
</feature>
<dbReference type="PANTHER" id="PTHR33692">
    <property type="entry name" value="RIBOSOME MATURATION FACTOR RIMM"/>
    <property type="match status" value="1"/>
</dbReference>
<evidence type="ECO:0000259" key="6">
    <source>
        <dbReference type="Pfam" id="PF01782"/>
    </source>
</evidence>
<dbReference type="GO" id="GO:0042274">
    <property type="term" value="P:ribosomal small subunit biogenesis"/>
    <property type="evidence" value="ECO:0007669"/>
    <property type="project" value="UniProtKB-UniRule"/>
</dbReference>
<dbReference type="Proteomes" id="UP000070326">
    <property type="component" value="Unassembled WGS sequence"/>
</dbReference>
<dbReference type="InterPro" id="IPR009000">
    <property type="entry name" value="Transl_B-barrel_sf"/>
</dbReference>
<organism evidence="8 9">
    <name type="scientific">Peptostreptococcus anaerobius</name>
    <dbReference type="NCBI Taxonomy" id="1261"/>
    <lineage>
        <taxon>Bacteria</taxon>
        <taxon>Bacillati</taxon>
        <taxon>Bacillota</taxon>
        <taxon>Clostridia</taxon>
        <taxon>Peptostreptococcales</taxon>
        <taxon>Peptostreptococcaceae</taxon>
        <taxon>Peptostreptococcus</taxon>
    </lineage>
</organism>
<dbReference type="Pfam" id="PF01782">
    <property type="entry name" value="RimM"/>
    <property type="match status" value="1"/>
</dbReference>
<dbReference type="InterPro" id="IPR056792">
    <property type="entry name" value="PRC_RimM"/>
</dbReference>
<evidence type="ECO:0000256" key="3">
    <source>
        <dbReference type="ARBA" id="ARBA00022552"/>
    </source>
</evidence>
<name>A0A135YQD2_9FIRM</name>